<gene>
    <name evidence="2" type="ORF">FXF03_02215</name>
</gene>
<dbReference type="EMBL" id="VSIJ01000005">
    <property type="protein sequence ID" value="TXX67416.1"/>
    <property type="molecule type" value="Genomic_DNA"/>
</dbReference>
<evidence type="ECO:0000313" key="2">
    <source>
        <dbReference type="EMBL" id="TXX67416.1"/>
    </source>
</evidence>
<comment type="caution">
    <text evidence="2">The sequence shown here is derived from an EMBL/GenBank/DDBJ whole genome shotgun (WGS) entry which is preliminary data.</text>
</comment>
<accession>A0ABD7SS83</accession>
<keyword evidence="1" id="KW-0812">Transmembrane</keyword>
<name>A0ABD7SS83_VIBCL</name>
<sequence>METKKGIVTFLNEFRLTKNEKLALVCWLAFLLITVIGQIAYLFGFNVPMPYLIYNIESGYTGGLFFMAMILWPIFVVYKLARFEEKMIRQRKQAMKNRKTNFKA</sequence>
<dbReference type="RefSeq" id="WP_119564697.1">
    <property type="nucleotide sequence ID" value="NZ_JAILXN010000001.1"/>
</dbReference>
<organism evidence="2 3">
    <name type="scientific">Vibrio cholerae</name>
    <dbReference type="NCBI Taxonomy" id="666"/>
    <lineage>
        <taxon>Bacteria</taxon>
        <taxon>Pseudomonadati</taxon>
        <taxon>Pseudomonadota</taxon>
        <taxon>Gammaproteobacteria</taxon>
        <taxon>Vibrionales</taxon>
        <taxon>Vibrionaceae</taxon>
        <taxon>Vibrio</taxon>
    </lineage>
</organism>
<evidence type="ECO:0000313" key="3">
    <source>
        <dbReference type="Proteomes" id="UP000323819"/>
    </source>
</evidence>
<feature type="transmembrane region" description="Helical" evidence="1">
    <location>
        <begin position="21"/>
        <end position="43"/>
    </location>
</feature>
<feature type="transmembrane region" description="Helical" evidence="1">
    <location>
        <begin position="63"/>
        <end position="81"/>
    </location>
</feature>
<evidence type="ECO:0000256" key="1">
    <source>
        <dbReference type="SAM" id="Phobius"/>
    </source>
</evidence>
<dbReference type="AlphaFoldDB" id="A0ABD7SS83"/>
<reference evidence="2 3" key="1">
    <citation type="submission" date="2019-06" db="EMBL/GenBank/DDBJ databases">
        <title>Vibrio cholerae phylogeny based on whole-genome sequencing reveals genetic diversity and population strucutre.</title>
        <authorList>
            <person name="Zhiqiu Y."/>
            <person name="Bin L."/>
            <person name="Lingyan J."/>
        </authorList>
    </citation>
    <scope>NUCLEOTIDE SEQUENCE [LARGE SCALE GENOMIC DNA]</scope>
    <source>
        <strain evidence="2 3">N2814</strain>
    </source>
</reference>
<evidence type="ECO:0008006" key="4">
    <source>
        <dbReference type="Google" id="ProtNLM"/>
    </source>
</evidence>
<dbReference type="Proteomes" id="UP000323819">
    <property type="component" value="Unassembled WGS sequence"/>
</dbReference>
<keyword evidence="1" id="KW-0472">Membrane</keyword>
<proteinExistence type="predicted"/>
<keyword evidence="1" id="KW-1133">Transmembrane helix</keyword>
<protein>
    <recommendedName>
        <fullName evidence="4">DUF4212 domain-containing protein</fullName>
    </recommendedName>
</protein>